<evidence type="ECO:0000313" key="4">
    <source>
        <dbReference type="EMBL" id="GLB67699.1"/>
    </source>
</evidence>
<feature type="domain" description="CoA carboxyltransferase C-terminal" evidence="3">
    <location>
        <begin position="219"/>
        <end position="493"/>
    </location>
</feature>
<evidence type="ECO:0000313" key="5">
    <source>
        <dbReference type="Proteomes" id="UP001209654"/>
    </source>
</evidence>
<reference evidence="4 5" key="1">
    <citation type="journal article" date="2023" name="Int. J. Syst. Evol. Microbiol.">
        <title>Arthrobacter mangrovi sp. nov., an actinobacterium isolated from the rhizosphere of a mangrove.</title>
        <authorList>
            <person name="Hamada M."/>
            <person name="Saitou S."/>
            <person name="Enomoto N."/>
            <person name="Nanri K."/>
            <person name="Hidaka K."/>
            <person name="Miura T."/>
            <person name="Tamura T."/>
        </authorList>
    </citation>
    <scope>NUCLEOTIDE SEQUENCE [LARGE SCALE GENOMIC DNA]</scope>
    <source>
        <strain evidence="4 5">NBRC 112813</strain>
    </source>
</reference>
<dbReference type="PROSITE" id="PS50980">
    <property type="entry name" value="COA_CT_NTER"/>
    <property type="match status" value="1"/>
</dbReference>
<dbReference type="SUPFAM" id="SSF52096">
    <property type="entry name" value="ClpP/crotonase"/>
    <property type="match status" value="2"/>
</dbReference>
<dbReference type="InterPro" id="IPR011763">
    <property type="entry name" value="COA_CT_C"/>
</dbReference>
<evidence type="ECO:0000259" key="2">
    <source>
        <dbReference type="PROSITE" id="PS50980"/>
    </source>
</evidence>
<protein>
    <submittedName>
        <fullName evidence="4">Acetyl-CoA carboxylase carboxyltransferase subunit beta</fullName>
    </submittedName>
</protein>
<dbReference type="PANTHER" id="PTHR42995">
    <property type="entry name" value="ACETYL-COENZYME A CARBOXYLASE CARBOXYL TRANSFERASE SUBUNIT BETA, CHLOROPLASTIC"/>
    <property type="match status" value="1"/>
</dbReference>
<dbReference type="PRINTS" id="PR01070">
    <property type="entry name" value="ACCCTRFRASEB"/>
</dbReference>
<keyword evidence="1" id="KW-0808">Transferase</keyword>
<comment type="caution">
    <text evidence="4">The sequence shown here is derived from an EMBL/GenBank/DDBJ whole genome shotgun (WGS) entry which is preliminary data.</text>
</comment>
<dbReference type="Proteomes" id="UP001209654">
    <property type="component" value="Unassembled WGS sequence"/>
</dbReference>
<evidence type="ECO:0000256" key="1">
    <source>
        <dbReference type="ARBA" id="ARBA00022679"/>
    </source>
</evidence>
<sequence length="499" mass="52899">MPTLDKTRRLDAMELIGTVLDAGSFRSWDVPAAAREVDAEYLDDLAKARAKSGTDESVITGEGLIRGRRVAVIASEFNFLAGSIGQDAAERITAAIERATAQALPLLAGPASGGTRMQEGTPAFLAMVKITAAVRRHRQAGLPYLVYLRHPTTGGVMASWGSLGHMSVAEPGALLGFLGPRVYSALHGEPFPQGVQVAENLFDKGLVDAVVPPEELAGILDRALRILMPEPAEAVPAPATVDVGPSPVDAWTSIQLSRNPRRPDLRWLLSAGADDALPLNGTGQGENDPGLLLALARFGSQSCVVLGHDRPRHPGGPAMGPGSLREARRGMRLAEELKLPLLTVIDTPGADLSKEAEEGGLASEIARSLFDLIGLESPSVSVLLGQGGGGGALALLPADRTIAAQHSWLSPLPPEGASAILHRSTEFAPSIAAAQEVNVAGLRRVGLVDHIVDEHPDDRPRDFCSRMATAIEYELSRTAAAPRDERLQRRWEKFRYLGG</sequence>
<dbReference type="InterPro" id="IPR000438">
    <property type="entry name" value="Acetyl_CoA_COase_Trfase_b_su"/>
</dbReference>
<gene>
    <name evidence="4" type="ORF">AHIS1636_21390</name>
</gene>
<keyword evidence="5" id="KW-1185">Reference proteome</keyword>
<name>A0ABQ5MUP4_9MICC</name>
<dbReference type="PANTHER" id="PTHR42995:SF5">
    <property type="entry name" value="ACETYL-COENZYME A CARBOXYLASE CARBOXYL TRANSFERASE SUBUNIT BETA, CHLOROPLASTIC"/>
    <property type="match status" value="1"/>
</dbReference>
<dbReference type="InterPro" id="IPR029045">
    <property type="entry name" value="ClpP/crotonase-like_dom_sf"/>
</dbReference>
<accession>A0ABQ5MUP4</accession>
<dbReference type="Gene3D" id="3.90.226.10">
    <property type="entry name" value="2-enoyl-CoA Hydratase, Chain A, domain 1"/>
    <property type="match status" value="2"/>
</dbReference>
<evidence type="ECO:0000259" key="3">
    <source>
        <dbReference type="PROSITE" id="PS50989"/>
    </source>
</evidence>
<dbReference type="EMBL" id="BRVS01000008">
    <property type="protein sequence ID" value="GLB67699.1"/>
    <property type="molecule type" value="Genomic_DNA"/>
</dbReference>
<dbReference type="Pfam" id="PF01039">
    <property type="entry name" value="Carboxyl_trans"/>
    <property type="match status" value="1"/>
</dbReference>
<dbReference type="InterPro" id="IPR011762">
    <property type="entry name" value="COA_CT_N"/>
</dbReference>
<dbReference type="RefSeq" id="WP_264795802.1">
    <property type="nucleotide sequence ID" value="NZ_BRVS01000008.1"/>
</dbReference>
<proteinExistence type="predicted"/>
<dbReference type="InterPro" id="IPR034733">
    <property type="entry name" value="AcCoA_carboxyl_beta"/>
</dbReference>
<dbReference type="PROSITE" id="PS50989">
    <property type="entry name" value="COA_CT_CTER"/>
    <property type="match status" value="1"/>
</dbReference>
<feature type="domain" description="CoA carboxyltransferase N-terminal" evidence="2">
    <location>
        <begin position="1"/>
        <end position="242"/>
    </location>
</feature>
<organism evidence="4 5">
    <name type="scientific">Arthrobacter mangrovi</name>
    <dbReference type="NCBI Taxonomy" id="2966350"/>
    <lineage>
        <taxon>Bacteria</taxon>
        <taxon>Bacillati</taxon>
        <taxon>Actinomycetota</taxon>
        <taxon>Actinomycetes</taxon>
        <taxon>Micrococcales</taxon>
        <taxon>Micrococcaceae</taxon>
        <taxon>Arthrobacter</taxon>
    </lineage>
</organism>